<dbReference type="EMBL" id="BJHW01000002">
    <property type="protein sequence ID" value="GDY60526.1"/>
    <property type="molecule type" value="Genomic_DNA"/>
</dbReference>
<dbReference type="InterPro" id="IPR027417">
    <property type="entry name" value="P-loop_NTPase"/>
</dbReference>
<evidence type="ECO:0000313" key="2">
    <source>
        <dbReference type="Proteomes" id="UP000301309"/>
    </source>
</evidence>
<dbReference type="SUPFAM" id="SSF52540">
    <property type="entry name" value="P-loop containing nucleoside triphosphate hydrolases"/>
    <property type="match status" value="1"/>
</dbReference>
<name>A0A4D4LMI5_STRVO</name>
<reference evidence="1 2" key="1">
    <citation type="journal article" date="2020" name="Int. J. Syst. Evol. Microbiol.">
        <title>Reclassification of Streptomyces castelarensis and Streptomyces sporoclivatus as later heterotypic synonyms of Streptomyces antimycoticus.</title>
        <authorList>
            <person name="Komaki H."/>
            <person name="Tamura T."/>
        </authorList>
    </citation>
    <scope>NUCLEOTIDE SEQUENCE [LARGE SCALE GENOMIC DNA]</scope>
    <source>
        <strain evidence="1 2">NBRC 13459</strain>
    </source>
</reference>
<evidence type="ECO:0000313" key="1">
    <source>
        <dbReference type="EMBL" id="GDY60526.1"/>
    </source>
</evidence>
<accession>A0A4D4LMI5</accession>
<proteinExistence type="predicted"/>
<gene>
    <name evidence="1" type="ORF">SVIO_111490</name>
</gene>
<sequence length="50" mass="5578">MFVTHSLGNARIADRIIVLDGGRVREQGDFQALMDLGGLFAELYKLAQDR</sequence>
<dbReference type="Gene3D" id="3.40.50.300">
    <property type="entry name" value="P-loop containing nucleotide triphosphate hydrolases"/>
    <property type="match status" value="1"/>
</dbReference>
<organism evidence="1 2">
    <name type="scientific">Streptomyces violaceusniger</name>
    <dbReference type="NCBI Taxonomy" id="68280"/>
    <lineage>
        <taxon>Bacteria</taxon>
        <taxon>Bacillati</taxon>
        <taxon>Actinomycetota</taxon>
        <taxon>Actinomycetes</taxon>
        <taxon>Kitasatosporales</taxon>
        <taxon>Streptomycetaceae</taxon>
        <taxon>Streptomyces</taxon>
        <taxon>Streptomyces violaceusniger group</taxon>
    </lineage>
</organism>
<dbReference type="Proteomes" id="UP000301309">
    <property type="component" value="Unassembled WGS sequence"/>
</dbReference>
<evidence type="ECO:0008006" key="3">
    <source>
        <dbReference type="Google" id="ProtNLM"/>
    </source>
</evidence>
<protein>
    <recommendedName>
        <fullName evidence="3">ABC transporter ATP-binding protein</fullName>
    </recommendedName>
</protein>
<comment type="caution">
    <text evidence="1">The sequence shown here is derived from an EMBL/GenBank/DDBJ whole genome shotgun (WGS) entry which is preliminary data.</text>
</comment>
<keyword evidence="2" id="KW-1185">Reference proteome</keyword>
<dbReference type="AlphaFoldDB" id="A0A4D4LMI5"/>